<keyword evidence="1" id="KW-0812">Transmembrane</keyword>
<keyword evidence="3" id="KW-1185">Reference proteome</keyword>
<organism evidence="2 3">
    <name type="scientific">Mycena albidolilacea</name>
    <dbReference type="NCBI Taxonomy" id="1033008"/>
    <lineage>
        <taxon>Eukaryota</taxon>
        <taxon>Fungi</taxon>
        <taxon>Dikarya</taxon>
        <taxon>Basidiomycota</taxon>
        <taxon>Agaricomycotina</taxon>
        <taxon>Agaricomycetes</taxon>
        <taxon>Agaricomycetidae</taxon>
        <taxon>Agaricales</taxon>
        <taxon>Marasmiineae</taxon>
        <taxon>Mycenaceae</taxon>
        <taxon>Mycena</taxon>
    </lineage>
</organism>
<evidence type="ECO:0000313" key="2">
    <source>
        <dbReference type="EMBL" id="KAJ7311658.1"/>
    </source>
</evidence>
<name>A0AAD7ED05_9AGAR</name>
<dbReference type="AlphaFoldDB" id="A0AAD7ED05"/>
<comment type="caution">
    <text evidence="2">The sequence shown here is derived from an EMBL/GenBank/DDBJ whole genome shotgun (WGS) entry which is preliminary data.</text>
</comment>
<protein>
    <submittedName>
        <fullName evidence="2">Uncharacterized protein</fullName>
    </submittedName>
</protein>
<dbReference type="Proteomes" id="UP001218218">
    <property type="component" value="Unassembled WGS sequence"/>
</dbReference>
<keyword evidence="1" id="KW-0472">Membrane</keyword>
<accession>A0AAD7ED05</accession>
<dbReference type="EMBL" id="JARIHO010000074">
    <property type="protein sequence ID" value="KAJ7311658.1"/>
    <property type="molecule type" value="Genomic_DNA"/>
</dbReference>
<evidence type="ECO:0000256" key="1">
    <source>
        <dbReference type="SAM" id="Phobius"/>
    </source>
</evidence>
<keyword evidence="1" id="KW-1133">Transmembrane helix</keyword>
<evidence type="ECO:0000313" key="3">
    <source>
        <dbReference type="Proteomes" id="UP001218218"/>
    </source>
</evidence>
<proteinExistence type="predicted"/>
<feature type="transmembrane region" description="Helical" evidence="1">
    <location>
        <begin position="29"/>
        <end position="51"/>
    </location>
</feature>
<sequence>MESILRQLRSFRLGYTEERPYPWKWTTPIVLSAFLLISAFLAALNVPLSAYNIVQEFTYRPNDTLPAVALSSLVPSVLQQSANSFTPQLLTVGDVIKLNGSLFEYTIVDAFDGLDETKPVSSFSYYNNPLSEGCDVVRMASSELRSF</sequence>
<reference evidence="2" key="1">
    <citation type="submission" date="2023-03" db="EMBL/GenBank/DDBJ databases">
        <title>Massive genome expansion in bonnet fungi (Mycena s.s.) driven by repeated elements and novel gene families across ecological guilds.</title>
        <authorList>
            <consortium name="Lawrence Berkeley National Laboratory"/>
            <person name="Harder C.B."/>
            <person name="Miyauchi S."/>
            <person name="Viragh M."/>
            <person name="Kuo A."/>
            <person name="Thoen E."/>
            <person name="Andreopoulos B."/>
            <person name="Lu D."/>
            <person name="Skrede I."/>
            <person name="Drula E."/>
            <person name="Henrissat B."/>
            <person name="Morin E."/>
            <person name="Kohler A."/>
            <person name="Barry K."/>
            <person name="LaButti K."/>
            <person name="Morin E."/>
            <person name="Salamov A."/>
            <person name="Lipzen A."/>
            <person name="Mereny Z."/>
            <person name="Hegedus B."/>
            <person name="Baldrian P."/>
            <person name="Stursova M."/>
            <person name="Weitz H."/>
            <person name="Taylor A."/>
            <person name="Grigoriev I.V."/>
            <person name="Nagy L.G."/>
            <person name="Martin F."/>
            <person name="Kauserud H."/>
        </authorList>
    </citation>
    <scope>NUCLEOTIDE SEQUENCE</scope>
    <source>
        <strain evidence="2">CBHHK002</strain>
    </source>
</reference>
<gene>
    <name evidence="2" type="ORF">DFH08DRAFT_449057</name>
</gene>